<evidence type="ECO:0000313" key="1">
    <source>
        <dbReference type="EMBL" id="BDA63847.1"/>
    </source>
</evidence>
<dbReference type="Proteomes" id="UP000824496">
    <property type="component" value="Chromosome"/>
</dbReference>
<keyword evidence="2" id="KW-1185">Reference proteome</keyword>
<gene>
    <name evidence="1" type="ORF">MANAM107_06810</name>
</gene>
<sequence length="132" mass="14544">MVSAGVAERGDPIIMGLPRSGGQREIGVNDDGEFHVMPVCEGSWGRRRVVRIAEEMLDEVESARNGDDPDPVSTVDDPLLATIRVAQTRARAAERALNEAVMPERDVGRSWQAITDVLGMTYQRNNIHLHVL</sequence>
<protein>
    <submittedName>
        <fullName evidence="1">Uncharacterized protein</fullName>
    </submittedName>
</protein>
<dbReference type="EMBL" id="AP025017">
    <property type="protein sequence ID" value="BDA63847.1"/>
    <property type="molecule type" value="Genomic_DNA"/>
</dbReference>
<evidence type="ECO:0000313" key="2">
    <source>
        <dbReference type="Proteomes" id="UP000824496"/>
    </source>
</evidence>
<proteinExistence type="predicted"/>
<organism evidence="1 2">
    <name type="scientific">Actinomyces capricornis</name>
    <dbReference type="NCBI Taxonomy" id="2755559"/>
    <lineage>
        <taxon>Bacteria</taxon>
        <taxon>Bacillati</taxon>
        <taxon>Actinomycetota</taxon>
        <taxon>Actinomycetes</taxon>
        <taxon>Actinomycetales</taxon>
        <taxon>Actinomycetaceae</taxon>
        <taxon>Actinomyces</taxon>
    </lineage>
</organism>
<accession>A0ABM7U8Q5</accession>
<reference evidence="1 2" key="1">
    <citation type="submission" date="2021-08" db="EMBL/GenBank/DDBJ databases">
        <title>Whole genome sequence of novel Actinomyces species strain MAS-1.</title>
        <authorList>
            <person name="Saito M."/>
            <person name="Kuwahara N."/>
            <person name="Takizawa T."/>
            <person name="Gotouda H."/>
            <person name="Ochiai T."/>
        </authorList>
    </citation>
    <scope>NUCLEOTIDE SEQUENCE [LARGE SCALE GENOMIC DNA]</scope>
    <source>
        <strain evidence="1 2">MAS-1</strain>
    </source>
</reference>
<name>A0ABM7U8Q5_9ACTO</name>